<evidence type="ECO:0000313" key="5">
    <source>
        <dbReference type="RefSeq" id="XP_004493058.1"/>
    </source>
</evidence>
<feature type="compositionally biased region" description="Low complexity" evidence="2">
    <location>
        <begin position="150"/>
        <end position="163"/>
    </location>
</feature>
<dbReference type="PROSITE" id="PS50157">
    <property type="entry name" value="ZINC_FINGER_C2H2_2"/>
    <property type="match status" value="1"/>
</dbReference>
<sequence length="191" mass="21410">MGEPSSIYEFLKNQPQNSSSSSSSRSAKRTLPNPNPPSNRTFQCHFCHRKFYTSQALGGHQNAHKLERAAARRINNVSQQQQPLPFSLDSKLVQPNKPKPITVSELEPTHFFHHHPYWQLEMESLQFQNIHHQHFAPTTTTLPIPFNNVASASPSASASASASTPQQHLFTSNNNLDASSEHVNLDLTLHL</sequence>
<dbReference type="PANTHER" id="PTHR45730">
    <property type="entry name" value="ZINC FINGER PROTEIN JAGGED"/>
    <property type="match status" value="1"/>
</dbReference>
<dbReference type="InterPro" id="IPR013087">
    <property type="entry name" value="Znf_C2H2_type"/>
</dbReference>
<gene>
    <name evidence="5" type="primary">LOC101499960</name>
</gene>
<dbReference type="Proteomes" id="UP000087171">
    <property type="component" value="Chromosome Ca3"/>
</dbReference>
<dbReference type="PaxDb" id="3827-XP_004493058.1"/>
<dbReference type="GO" id="GO:0003700">
    <property type="term" value="F:DNA-binding transcription factor activity"/>
    <property type="evidence" value="ECO:0007669"/>
    <property type="project" value="InterPro"/>
</dbReference>
<keyword evidence="1" id="KW-0863">Zinc-finger</keyword>
<feature type="region of interest" description="Disordered" evidence="2">
    <location>
        <begin position="1"/>
        <end position="40"/>
    </location>
</feature>
<feature type="domain" description="C2H2-type" evidence="3">
    <location>
        <begin position="42"/>
        <end position="69"/>
    </location>
</feature>
<dbReference type="PANTHER" id="PTHR45730:SF109">
    <property type="entry name" value="ZINC FINGER PROTEIN KNUCKLES"/>
    <property type="match status" value="1"/>
</dbReference>
<evidence type="ECO:0000256" key="1">
    <source>
        <dbReference type="PROSITE-ProRule" id="PRU00042"/>
    </source>
</evidence>
<feature type="region of interest" description="Disordered" evidence="2">
    <location>
        <begin position="150"/>
        <end position="175"/>
    </location>
</feature>
<keyword evidence="4" id="KW-1185">Reference proteome</keyword>
<protein>
    <submittedName>
        <fullName evidence="5">Zinc finger protein KNUCKLES</fullName>
    </submittedName>
</protein>
<dbReference type="STRING" id="3827.A0A1S2XQR1"/>
<dbReference type="PROSITE" id="PS00028">
    <property type="entry name" value="ZINC_FINGER_C2H2_1"/>
    <property type="match status" value="1"/>
</dbReference>
<dbReference type="eggNOG" id="ENOG502S8MR">
    <property type="taxonomic scope" value="Eukaryota"/>
</dbReference>
<proteinExistence type="predicted"/>
<dbReference type="AlphaFoldDB" id="A0A1S2XQR1"/>
<evidence type="ECO:0000259" key="3">
    <source>
        <dbReference type="PROSITE" id="PS50157"/>
    </source>
</evidence>
<dbReference type="GeneID" id="101499960"/>
<dbReference type="OrthoDB" id="960395at2759"/>
<dbReference type="SUPFAM" id="SSF57667">
    <property type="entry name" value="beta-beta-alpha zinc fingers"/>
    <property type="match status" value="1"/>
</dbReference>
<dbReference type="InterPro" id="IPR045320">
    <property type="entry name" value="JAGGED/SL1-like"/>
</dbReference>
<feature type="compositionally biased region" description="Polar residues" evidence="2">
    <location>
        <begin position="164"/>
        <end position="175"/>
    </location>
</feature>
<evidence type="ECO:0000313" key="4">
    <source>
        <dbReference type="Proteomes" id="UP000087171"/>
    </source>
</evidence>
<evidence type="ECO:0000256" key="2">
    <source>
        <dbReference type="SAM" id="MobiDB-lite"/>
    </source>
</evidence>
<name>A0A1S2XQR1_CICAR</name>
<dbReference type="KEGG" id="cam:101499960"/>
<dbReference type="GO" id="GO:0008270">
    <property type="term" value="F:zinc ion binding"/>
    <property type="evidence" value="ECO:0007669"/>
    <property type="project" value="UniProtKB-KW"/>
</dbReference>
<organism evidence="4 5">
    <name type="scientific">Cicer arietinum</name>
    <name type="common">Chickpea</name>
    <name type="synonym">Garbanzo</name>
    <dbReference type="NCBI Taxonomy" id="3827"/>
    <lineage>
        <taxon>Eukaryota</taxon>
        <taxon>Viridiplantae</taxon>
        <taxon>Streptophyta</taxon>
        <taxon>Embryophyta</taxon>
        <taxon>Tracheophyta</taxon>
        <taxon>Spermatophyta</taxon>
        <taxon>Magnoliopsida</taxon>
        <taxon>eudicotyledons</taxon>
        <taxon>Gunneridae</taxon>
        <taxon>Pentapetalae</taxon>
        <taxon>rosids</taxon>
        <taxon>fabids</taxon>
        <taxon>Fabales</taxon>
        <taxon>Fabaceae</taxon>
        <taxon>Papilionoideae</taxon>
        <taxon>50 kb inversion clade</taxon>
        <taxon>NPAAA clade</taxon>
        <taxon>Hologalegina</taxon>
        <taxon>IRL clade</taxon>
        <taxon>Cicereae</taxon>
        <taxon>Cicer</taxon>
    </lineage>
</organism>
<dbReference type="RefSeq" id="XP_004493058.1">
    <property type="nucleotide sequence ID" value="XM_004493001.1"/>
</dbReference>
<keyword evidence="1" id="KW-0479">Metal-binding</keyword>
<dbReference type="InterPro" id="IPR036236">
    <property type="entry name" value="Znf_C2H2_sf"/>
</dbReference>
<reference evidence="4" key="1">
    <citation type="journal article" date="2013" name="Nat. Biotechnol.">
        <title>Draft genome sequence of chickpea (Cicer arietinum) provides a resource for trait improvement.</title>
        <authorList>
            <person name="Varshney R.K."/>
            <person name="Song C."/>
            <person name="Saxena R.K."/>
            <person name="Azam S."/>
            <person name="Yu S."/>
            <person name="Sharpe A.G."/>
            <person name="Cannon S."/>
            <person name="Baek J."/>
            <person name="Rosen B.D."/>
            <person name="Tar'an B."/>
            <person name="Millan T."/>
            <person name="Zhang X."/>
            <person name="Ramsay L.D."/>
            <person name="Iwata A."/>
            <person name="Wang Y."/>
            <person name="Nelson W."/>
            <person name="Farmer A.D."/>
            <person name="Gaur P.M."/>
            <person name="Soderlund C."/>
            <person name="Penmetsa R.V."/>
            <person name="Xu C."/>
            <person name="Bharti A.K."/>
            <person name="He W."/>
            <person name="Winter P."/>
            <person name="Zhao S."/>
            <person name="Hane J.K."/>
            <person name="Carrasquilla-Garcia N."/>
            <person name="Condie J.A."/>
            <person name="Upadhyaya H.D."/>
            <person name="Luo M.C."/>
            <person name="Thudi M."/>
            <person name="Gowda C.L."/>
            <person name="Singh N.P."/>
            <person name="Lichtenzveig J."/>
            <person name="Gali K.K."/>
            <person name="Rubio J."/>
            <person name="Nadarajan N."/>
            <person name="Dolezel J."/>
            <person name="Bansal K.C."/>
            <person name="Xu X."/>
            <person name="Edwards D."/>
            <person name="Zhang G."/>
            <person name="Kahl G."/>
            <person name="Gil J."/>
            <person name="Singh K.B."/>
            <person name="Datta S.K."/>
            <person name="Jackson S.A."/>
            <person name="Wang J."/>
            <person name="Cook D.R."/>
        </authorList>
    </citation>
    <scope>NUCLEOTIDE SEQUENCE [LARGE SCALE GENOMIC DNA]</scope>
    <source>
        <strain evidence="4">cv. CDC Frontier</strain>
    </source>
</reference>
<reference evidence="5" key="2">
    <citation type="submission" date="2025-08" db="UniProtKB">
        <authorList>
            <consortium name="RefSeq"/>
        </authorList>
    </citation>
    <scope>IDENTIFICATION</scope>
    <source>
        <tissue evidence="5">Etiolated seedlings</tissue>
    </source>
</reference>
<keyword evidence="1" id="KW-0862">Zinc</keyword>
<dbReference type="Gene3D" id="3.30.160.60">
    <property type="entry name" value="Classic Zinc Finger"/>
    <property type="match status" value="1"/>
</dbReference>
<accession>A0A1S2XQR1</accession>